<evidence type="ECO:0000259" key="12">
    <source>
        <dbReference type="SMART" id="SM00836"/>
    </source>
</evidence>
<dbReference type="InterPro" id="IPR036282">
    <property type="entry name" value="Glutathione-S-Trfase_C_sf"/>
</dbReference>
<keyword evidence="5 10" id="KW-0067">ATP-binding</keyword>
<evidence type="ECO:0000256" key="4">
    <source>
        <dbReference type="ARBA" id="ARBA00022741"/>
    </source>
</evidence>
<dbReference type="Gene3D" id="3.40.50.620">
    <property type="entry name" value="HUPs"/>
    <property type="match status" value="1"/>
</dbReference>
<dbReference type="SUPFAM" id="SSF47323">
    <property type="entry name" value="Anticodon-binding domain of a subclass of class I aminoacyl-tRNA synthetases"/>
    <property type="match status" value="1"/>
</dbReference>
<dbReference type="PANTHER" id="PTHR11956">
    <property type="entry name" value="ARGINYL-TRNA SYNTHETASE"/>
    <property type="match status" value="1"/>
</dbReference>
<feature type="region of interest" description="Disordered" evidence="11">
    <location>
        <begin position="1"/>
        <end position="42"/>
    </location>
</feature>
<keyword evidence="3 10" id="KW-0436">Ligase</keyword>
<dbReference type="InterPro" id="IPR009080">
    <property type="entry name" value="tRNAsynth_Ia_anticodon-bd"/>
</dbReference>
<feature type="compositionally biased region" description="Basic and acidic residues" evidence="11">
    <location>
        <begin position="16"/>
        <end position="31"/>
    </location>
</feature>
<evidence type="ECO:0000259" key="13">
    <source>
        <dbReference type="SMART" id="SM01016"/>
    </source>
</evidence>
<evidence type="ECO:0000256" key="7">
    <source>
        <dbReference type="ARBA" id="ARBA00023146"/>
    </source>
</evidence>
<dbReference type="Proteomes" id="UP001054902">
    <property type="component" value="Unassembled WGS sequence"/>
</dbReference>
<dbReference type="FunFam" id="3.40.50.620:FF:000096">
    <property type="entry name" value="Arginine--tRNA ligase chloroplastic/mitochondrial"/>
    <property type="match status" value="1"/>
</dbReference>
<dbReference type="InterPro" id="IPR005148">
    <property type="entry name" value="Arg-tRNA-synth_N"/>
</dbReference>
<dbReference type="GO" id="GO:0005737">
    <property type="term" value="C:cytoplasm"/>
    <property type="evidence" value="ECO:0007669"/>
    <property type="project" value="InterPro"/>
</dbReference>
<feature type="compositionally biased region" description="Low complexity" evidence="11">
    <location>
        <begin position="32"/>
        <end position="41"/>
    </location>
</feature>
<keyword evidence="6 10" id="KW-0648">Protein biosynthesis</keyword>
<keyword evidence="4 10" id="KW-0547">Nucleotide-binding</keyword>
<dbReference type="CDD" id="cd00671">
    <property type="entry name" value="ArgRS_core"/>
    <property type="match status" value="1"/>
</dbReference>
<gene>
    <name evidence="14" type="ORF">CTEN210_09331</name>
</gene>
<dbReference type="SMART" id="SM01016">
    <property type="entry name" value="Arg_tRNA_synt_N"/>
    <property type="match status" value="1"/>
</dbReference>
<evidence type="ECO:0000256" key="3">
    <source>
        <dbReference type="ARBA" id="ARBA00022598"/>
    </source>
</evidence>
<comment type="caution">
    <text evidence="14">The sequence shown here is derived from an EMBL/GenBank/DDBJ whole genome shotgun (WGS) entry which is preliminary data.</text>
</comment>
<evidence type="ECO:0000256" key="5">
    <source>
        <dbReference type="ARBA" id="ARBA00022840"/>
    </source>
</evidence>
<comment type="similarity">
    <text evidence="1 10">Belongs to the class-I aminoacyl-tRNA synthetase family.</text>
</comment>
<reference evidence="14 15" key="1">
    <citation type="journal article" date="2021" name="Sci. Rep.">
        <title>The genome of the diatom Chaetoceros tenuissimus carries an ancient integrated fragment of an extant virus.</title>
        <authorList>
            <person name="Hongo Y."/>
            <person name="Kimura K."/>
            <person name="Takaki Y."/>
            <person name="Yoshida Y."/>
            <person name="Baba S."/>
            <person name="Kobayashi G."/>
            <person name="Nagasaki K."/>
            <person name="Hano T."/>
            <person name="Tomaru Y."/>
        </authorList>
    </citation>
    <scope>NUCLEOTIDE SEQUENCE [LARGE SCALE GENOMIC DNA]</scope>
    <source>
        <strain evidence="14 15">NIES-3715</strain>
    </source>
</reference>
<sequence length="835" mass="92294">MTEEKLSKKQLKKLQKQKEKEAKKAGGKKADAPAASAQESKPAAPKEATYYLANAAENCNASLKASVAAAAFGIKLARAPASLKVPSIISGPALVKSDSAGIFAFGGNGITKALFLATKSHSFQNNAFAIVDDWLELERTSLRSSASAKDKKAALDKIEEALHSGCGSFLVGGRLTAADVAIVATLSCQKEEYPAAIQHYLHAHLTSAPFQEGSANVEGLVPPAPFDCKNDPSMLAAVNSVFYNAVAAFVPEMAHTLGRLVEKSKMLKNGDYQCKEAMPLFAQLKAKGALPAGVNSPVQVAQAIVANIPKDNEVVDMDSINVNGPGFILCRVKKEYLEYHLNTVMNSSIDGADPKLPLPKSVLEKPETVVVDFSSPNIAKEMHVGHLRSTIIGEAVCRILEFTGADVKRINHVGDWGTQFGMLITYLKEAFPTFGHSDDDVDIGGLTAFYKKAKMRFDEDADFKKTSQLNVVKLQAGDEECRKIWQKLCDISRIEFEKVYKRLDITLEECGESFYNPKIPAVIEEFEEKKLIQVEEGGAKCVFVPKHKIPLMLQKSDGGFGYDSTDMTALKYRLNDLAATRLVYITDFTQGDHFDMCFRAADKAGWVEPKKHRLEHIGFGTVQGEDGKRFKTRSGETVRLVDLLDEAVKRMEESLMERINEKKAVITEDQVPEVASAMGYGAVKYFDLRRNPTSNYKFSYDEMLDTRGNTAIYLLYAHARLESIISKGLADHKIDVNEIIKNKSVKITLDHPAERNLALHLHMFADMIEEVLQDLYPYRVCDFLYALSNAVSDFVTKCKVLGSPEMESRLLLCRSSAIVMRQCFELLAIRHVDRI</sequence>
<dbReference type="SUPFAM" id="SSF47616">
    <property type="entry name" value="GST C-terminal domain-like"/>
    <property type="match status" value="1"/>
</dbReference>
<evidence type="ECO:0000256" key="6">
    <source>
        <dbReference type="ARBA" id="ARBA00022917"/>
    </source>
</evidence>
<dbReference type="EC" id="6.1.1.19" evidence="2"/>
<proteinExistence type="inferred from homology"/>
<comment type="catalytic activity">
    <reaction evidence="9">
        <text>tRNA(Arg) + L-arginine + ATP = L-arginyl-tRNA(Arg) + AMP + diphosphate</text>
        <dbReference type="Rhea" id="RHEA:20301"/>
        <dbReference type="Rhea" id="RHEA-COMP:9658"/>
        <dbReference type="Rhea" id="RHEA-COMP:9673"/>
        <dbReference type="ChEBI" id="CHEBI:30616"/>
        <dbReference type="ChEBI" id="CHEBI:32682"/>
        <dbReference type="ChEBI" id="CHEBI:33019"/>
        <dbReference type="ChEBI" id="CHEBI:78442"/>
        <dbReference type="ChEBI" id="CHEBI:78513"/>
        <dbReference type="ChEBI" id="CHEBI:456215"/>
        <dbReference type="EC" id="6.1.1.19"/>
    </reaction>
</comment>
<keyword evidence="15" id="KW-1185">Reference proteome</keyword>
<dbReference type="InterPro" id="IPR001412">
    <property type="entry name" value="aa-tRNA-synth_I_CS"/>
</dbReference>
<dbReference type="SUPFAM" id="SSF55190">
    <property type="entry name" value="Arginyl-tRNA synthetase (ArgRS), N-terminal 'additional' domain"/>
    <property type="match status" value="1"/>
</dbReference>
<dbReference type="Gene3D" id="1.10.730.10">
    <property type="entry name" value="Isoleucyl-tRNA Synthetase, Domain 1"/>
    <property type="match status" value="1"/>
</dbReference>
<dbReference type="PANTHER" id="PTHR11956:SF5">
    <property type="entry name" value="ARGININE--TRNA LIGASE, CYTOPLASMIC"/>
    <property type="match status" value="1"/>
</dbReference>
<dbReference type="Gene3D" id="1.20.1050.130">
    <property type="match status" value="1"/>
</dbReference>
<accession>A0AAD3CXP6</accession>
<dbReference type="Pfam" id="PF05746">
    <property type="entry name" value="DALR_1"/>
    <property type="match status" value="1"/>
</dbReference>
<dbReference type="FunFam" id="1.10.730.10:FF:000006">
    <property type="entry name" value="Arginyl-tRNA synthetase 2, mitochondrial"/>
    <property type="match status" value="1"/>
</dbReference>
<evidence type="ECO:0000256" key="1">
    <source>
        <dbReference type="ARBA" id="ARBA00005594"/>
    </source>
</evidence>
<dbReference type="PROSITE" id="PS00178">
    <property type="entry name" value="AA_TRNA_LIGASE_I"/>
    <property type="match status" value="1"/>
</dbReference>
<dbReference type="HAMAP" id="MF_00123">
    <property type="entry name" value="Arg_tRNA_synth"/>
    <property type="match status" value="1"/>
</dbReference>
<dbReference type="InterPro" id="IPR001278">
    <property type="entry name" value="Arg-tRNA-ligase"/>
</dbReference>
<evidence type="ECO:0000256" key="8">
    <source>
        <dbReference type="ARBA" id="ARBA00033033"/>
    </source>
</evidence>
<dbReference type="Pfam" id="PF03485">
    <property type="entry name" value="Arg_tRNA_synt_N"/>
    <property type="match status" value="1"/>
</dbReference>
<feature type="domain" description="Arginyl tRNA synthetase N-terminal" evidence="13">
    <location>
        <begin position="236"/>
        <end position="332"/>
    </location>
</feature>
<dbReference type="InterPro" id="IPR035684">
    <property type="entry name" value="ArgRS_core"/>
</dbReference>
<dbReference type="InterPro" id="IPR008909">
    <property type="entry name" value="DALR_anticod-bd"/>
</dbReference>
<dbReference type="GO" id="GO:0004814">
    <property type="term" value="F:arginine-tRNA ligase activity"/>
    <property type="evidence" value="ECO:0007669"/>
    <property type="project" value="UniProtKB-EC"/>
</dbReference>
<dbReference type="GO" id="GO:0006420">
    <property type="term" value="P:arginyl-tRNA aminoacylation"/>
    <property type="evidence" value="ECO:0007669"/>
    <property type="project" value="InterPro"/>
</dbReference>
<dbReference type="InterPro" id="IPR036695">
    <property type="entry name" value="Arg-tRNA-synth_N_sf"/>
</dbReference>
<protein>
    <recommendedName>
        <fullName evidence="2">arginine--tRNA ligase</fullName>
        <ecNumber evidence="2">6.1.1.19</ecNumber>
    </recommendedName>
    <alternativeName>
        <fullName evidence="8">Arginyl-tRNA synthetase</fullName>
    </alternativeName>
</protein>
<evidence type="ECO:0000313" key="14">
    <source>
        <dbReference type="EMBL" id="GFH52855.1"/>
    </source>
</evidence>
<keyword evidence="7 10" id="KW-0030">Aminoacyl-tRNA synthetase</keyword>
<dbReference type="GO" id="GO:0005524">
    <property type="term" value="F:ATP binding"/>
    <property type="evidence" value="ECO:0007669"/>
    <property type="project" value="UniProtKB-KW"/>
</dbReference>
<dbReference type="PRINTS" id="PR01038">
    <property type="entry name" value="TRNASYNTHARG"/>
</dbReference>
<dbReference type="InterPro" id="IPR014729">
    <property type="entry name" value="Rossmann-like_a/b/a_fold"/>
</dbReference>
<evidence type="ECO:0000256" key="9">
    <source>
        <dbReference type="ARBA" id="ARBA00049339"/>
    </source>
</evidence>
<name>A0AAD3CXP6_9STRA</name>
<evidence type="ECO:0000256" key="2">
    <source>
        <dbReference type="ARBA" id="ARBA00012837"/>
    </source>
</evidence>
<feature type="domain" description="DALR anticodon binding" evidence="12">
    <location>
        <begin position="714"/>
        <end position="835"/>
    </location>
</feature>
<organism evidence="14 15">
    <name type="scientific">Chaetoceros tenuissimus</name>
    <dbReference type="NCBI Taxonomy" id="426638"/>
    <lineage>
        <taxon>Eukaryota</taxon>
        <taxon>Sar</taxon>
        <taxon>Stramenopiles</taxon>
        <taxon>Ochrophyta</taxon>
        <taxon>Bacillariophyta</taxon>
        <taxon>Coscinodiscophyceae</taxon>
        <taxon>Chaetocerotophycidae</taxon>
        <taxon>Chaetocerotales</taxon>
        <taxon>Chaetocerotaceae</taxon>
        <taxon>Chaetoceros</taxon>
    </lineage>
</organism>
<dbReference type="SUPFAM" id="SSF52374">
    <property type="entry name" value="Nucleotidylyl transferase"/>
    <property type="match status" value="1"/>
</dbReference>
<dbReference type="AlphaFoldDB" id="A0AAD3CXP6"/>
<dbReference type="EMBL" id="BLLK01000046">
    <property type="protein sequence ID" value="GFH52855.1"/>
    <property type="molecule type" value="Genomic_DNA"/>
</dbReference>
<dbReference type="Gene3D" id="3.30.1360.70">
    <property type="entry name" value="Arginyl tRNA synthetase N-terminal domain"/>
    <property type="match status" value="1"/>
</dbReference>
<dbReference type="Pfam" id="PF00750">
    <property type="entry name" value="tRNA-synt_1d"/>
    <property type="match status" value="1"/>
</dbReference>
<evidence type="ECO:0000256" key="11">
    <source>
        <dbReference type="SAM" id="MobiDB-lite"/>
    </source>
</evidence>
<evidence type="ECO:0000256" key="10">
    <source>
        <dbReference type="RuleBase" id="RU363038"/>
    </source>
</evidence>
<dbReference type="NCBIfam" id="TIGR00456">
    <property type="entry name" value="argS"/>
    <property type="match status" value="1"/>
</dbReference>
<evidence type="ECO:0000313" key="15">
    <source>
        <dbReference type="Proteomes" id="UP001054902"/>
    </source>
</evidence>
<dbReference type="SMART" id="SM00836">
    <property type="entry name" value="DALR_1"/>
    <property type="match status" value="1"/>
</dbReference>